<dbReference type="EMBL" id="CAADIA010000004">
    <property type="protein sequence ID" value="VFR25079.1"/>
    <property type="molecule type" value="Genomic_DNA"/>
</dbReference>
<feature type="transmembrane region" description="Helical" evidence="1">
    <location>
        <begin position="343"/>
        <end position="363"/>
    </location>
</feature>
<keyword evidence="1" id="KW-1133">Transmembrane helix</keyword>
<proteinExistence type="predicted"/>
<evidence type="ECO:0000313" key="2">
    <source>
        <dbReference type="EMBL" id="VFR25079.1"/>
    </source>
</evidence>
<feature type="transmembrane region" description="Helical" evidence="1">
    <location>
        <begin position="186"/>
        <end position="206"/>
    </location>
</feature>
<sequence length="377" mass="40461">MHTLDRADLEPQAWTLAELLSTARYWGFVAALVLAAIAMRNLYAVLPIMVSNVGASFTEMQFLAVGSVLGWIGGAMVAMLLASRWPRLTLALPLATFAAGVAGGLLLPVAEVLGVYLFVMGTCVSVFTVVSAVTVAGVLTGRRLSTSDFVLAFTLPVLFMGTFPEFMMGAAAYMEIYLDESRRVMIGMLVCAVLALLILLLTPAFALDGDAPRRHAPLAYRRRSPWVLAIIGLSPVVFFVVYGVAYVLQMQGDGMGARMLPAFRVLVMLVGIGVAIYLVHWAYRIHGEIAGQGASRRLFTPLAAALIALLVPLGYVLLLTVLGSLLRERGLAQPSARAISRRWLAFWTIVAPPVAMAMIQGAVNRLAASEPVELVPS</sequence>
<feature type="transmembrane region" description="Helical" evidence="1">
    <location>
        <begin position="260"/>
        <end position="283"/>
    </location>
</feature>
<accession>A0A484TLH2</accession>
<feature type="transmembrane region" description="Helical" evidence="1">
    <location>
        <begin position="114"/>
        <end position="139"/>
    </location>
</feature>
<feature type="transmembrane region" description="Helical" evidence="1">
    <location>
        <begin position="226"/>
        <end position="248"/>
    </location>
</feature>
<evidence type="ECO:0000256" key="1">
    <source>
        <dbReference type="SAM" id="Phobius"/>
    </source>
</evidence>
<name>A0A484TLH2_9ZZZZ</name>
<keyword evidence="1" id="KW-0812">Transmembrane</keyword>
<dbReference type="InterPro" id="IPR036259">
    <property type="entry name" value="MFS_trans_sf"/>
</dbReference>
<reference evidence="3" key="1">
    <citation type="submission" date="2019-03" db="EMBL/GenBank/DDBJ databases">
        <authorList>
            <person name="Danneels B."/>
        </authorList>
    </citation>
    <scope>NUCLEOTIDE SEQUENCE</scope>
</reference>
<feature type="transmembrane region" description="Helical" evidence="1">
    <location>
        <begin position="62"/>
        <end position="82"/>
    </location>
</feature>
<evidence type="ECO:0000313" key="3">
    <source>
        <dbReference type="EMBL" id="VFR75081.1"/>
    </source>
</evidence>
<dbReference type="AlphaFoldDB" id="A0A484TLH2"/>
<protein>
    <submittedName>
        <fullName evidence="3">Uncharacterized protein</fullName>
    </submittedName>
</protein>
<dbReference type="EMBL" id="CAADIF010000008">
    <property type="protein sequence ID" value="VFR75081.1"/>
    <property type="molecule type" value="Genomic_DNA"/>
</dbReference>
<gene>
    <name evidence="2" type="ORF">ANK1_2344</name>
    <name evidence="3" type="ORF">ANK2_2345</name>
</gene>
<feature type="transmembrane region" description="Helical" evidence="1">
    <location>
        <begin position="151"/>
        <end position="174"/>
    </location>
</feature>
<feature type="transmembrane region" description="Helical" evidence="1">
    <location>
        <begin position="25"/>
        <end position="50"/>
    </location>
</feature>
<keyword evidence="1" id="KW-0472">Membrane</keyword>
<feature type="transmembrane region" description="Helical" evidence="1">
    <location>
        <begin position="88"/>
        <end position="107"/>
    </location>
</feature>
<organism evidence="3">
    <name type="scientific">plant metagenome</name>
    <dbReference type="NCBI Taxonomy" id="1297885"/>
    <lineage>
        <taxon>unclassified sequences</taxon>
        <taxon>metagenomes</taxon>
        <taxon>organismal metagenomes</taxon>
    </lineage>
</organism>
<feature type="transmembrane region" description="Helical" evidence="1">
    <location>
        <begin position="303"/>
        <end position="322"/>
    </location>
</feature>
<dbReference type="SUPFAM" id="SSF103473">
    <property type="entry name" value="MFS general substrate transporter"/>
    <property type="match status" value="1"/>
</dbReference>